<dbReference type="PROSITE" id="PS51257">
    <property type="entry name" value="PROKAR_LIPOPROTEIN"/>
    <property type="match status" value="1"/>
</dbReference>
<dbReference type="Proteomes" id="UP000249334">
    <property type="component" value="Unassembled WGS sequence"/>
</dbReference>
<evidence type="ECO:0000256" key="2">
    <source>
        <dbReference type="SAM" id="Phobius"/>
    </source>
</evidence>
<reference evidence="3 6" key="2">
    <citation type="submission" date="2018-03" db="EMBL/GenBank/DDBJ databases">
        <title>Genomic framework for the identification of Micromonospora saelicesensis and Micromonospora noduli.</title>
        <authorList>
            <person name="Riesco R."/>
            <person name="Trujillo M.E."/>
        </authorList>
    </citation>
    <scope>NUCLEOTIDE SEQUENCE [LARGE SCALE GENOMIC DNA]</scope>
    <source>
        <strain evidence="3 6">GAR05</strain>
    </source>
</reference>
<dbReference type="EMBL" id="PXXW01000055">
    <property type="protein sequence ID" value="RAN92502.1"/>
    <property type="molecule type" value="Genomic_DNA"/>
</dbReference>
<name>A0A1C4TWG1_9ACTN</name>
<sequence length="110" mass="11625">MEILRSVWILAEVERPLLTVLLLVGLVIGCAVGSAYARARRGWNDYQTVKKSVPGARRGAWSLIRGVVVKAAVIGVLLFGAVAYAAVGSDEESAGPAPTQSPTQSEPAHR</sequence>
<accession>A0A1C4TWG1</accession>
<dbReference type="EMBL" id="FMCR01000001">
    <property type="protein sequence ID" value="SCE63772.1"/>
    <property type="molecule type" value="Genomic_DNA"/>
</dbReference>
<keyword evidence="2" id="KW-0812">Transmembrane</keyword>
<organism evidence="4 5">
    <name type="scientific">Micromonospora saelicesensis</name>
    <dbReference type="NCBI Taxonomy" id="285676"/>
    <lineage>
        <taxon>Bacteria</taxon>
        <taxon>Bacillati</taxon>
        <taxon>Actinomycetota</taxon>
        <taxon>Actinomycetes</taxon>
        <taxon>Micromonosporales</taxon>
        <taxon>Micromonosporaceae</taxon>
        <taxon>Micromonospora</taxon>
    </lineage>
</organism>
<evidence type="ECO:0000313" key="3">
    <source>
        <dbReference type="EMBL" id="RAN92502.1"/>
    </source>
</evidence>
<feature type="transmembrane region" description="Helical" evidence="2">
    <location>
        <begin position="17"/>
        <end position="37"/>
    </location>
</feature>
<feature type="compositionally biased region" description="Polar residues" evidence="1">
    <location>
        <begin position="98"/>
        <end position="110"/>
    </location>
</feature>
<dbReference type="Proteomes" id="UP000198864">
    <property type="component" value="Unassembled WGS sequence"/>
</dbReference>
<proteinExistence type="predicted"/>
<keyword evidence="2" id="KW-1133">Transmembrane helix</keyword>
<feature type="region of interest" description="Disordered" evidence="1">
    <location>
        <begin position="91"/>
        <end position="110"/>
    </location>
</feature>
<reference evidence="4 5" key="1">
    <citation type="submission" date="2016-06" db="EMBL/GenBank/DDBJ databases">
        <authorList>
            <person name="Kjaerup R.B."/>
            <person name="Dalgaard T.S."/>
            <person name="Juul-Madsen H.R."/>
        </authorList>
    </citation>
    <scope>NUCLEOTIDE SEQUENCE [LARGE SCALE GENOMIC DNA]</scope>
    <source>
        <strain evidence="4 5">DSM 44871</strain>
    </source>
</reference>
<dbReference type="AlphaFoldDB" id="A0A1C4TWG1"/>
<dbReference type="STRING" id="285676.GA0070561_0406"/>
<keyword evidence="6" id="KW-1185">Reference proteome</keyword>
<protein>
    <submittedName>
        <fullName evidence="4">Uncharacterized protein</fullName>
    </submittedName>
</protein>
<evidence type="ECO:0000313" key="5">
    <source>
        <dbReference type="Proteomes" id="UP000198864"/>
    </source>
</evidence>
<gene>
    <name evidence="4" type="ORF">GA0070561_0406</name>
    <name evidence="3" type="ORF">GAR05_05992</name>
</gene>
<evidence type="ECO:0000313" key="6">
    <source>
        <dbReference type="Proteomes" id="UP000249334"/>
    </source>
</evidence>
<keyword evidence="2" id="KW-0472">Membrane</keyword>
<evidence type="ECO:0000313" key="4">
    <source>
        <dbReference type="EMBL" id="SCE63772.1"/>
    </source>
</evidence>
<feature type="transmembrane region" description="Helical" evidence="2">
    <location>
        <begin position="67"/>
        <end position="87"/>
    </location>
</feature>
<evidence type="ECO:0000256" key="1">
    <source>
        <dbReference type="SAM" id="MobiDB-lite"/>
    </source>
</evidence>